<proteinExistence type="predicted"/>
<sequence>MEGPRYCLGGTTGVHQLEYQRWTGLGDIDHVLRFCIRAYELWASVIKSEVVTQFYTFSFNEWLHDSYMDLGLWREIVWIGRNRVADKLATLGRSQSMEGAVYAIPPSTMVVFPTNGKHRWEDQLRTANLMTR</sequence>
<evidence type="ECO:0000313" key="1">
    <source>
        <dbReference type="EMBL" id="KAK9001474.1"/>
    </source>
</evidence>
<organism evidence="1 2">
    <name type="scientific">Hibiscus sabdariffa</name>
    <name type="common">roselle</name>
    <dbReference type="NCBI Taxonomy" id="183260"/>
    <lineage>
        <taxon>Eukaryota</taxon>
        <taxon>Viridiplantae</taxon>
        <taxon>Streptophyta</taxon>
        <taxon>Embryophyta</taxon>
        <taxon>Tracheophyta</taxon>
        <taxon>Spermatophyta</taxon>
        <taxon>Magnoliopsida</taxon>
        <taxon>eudicotyledons</taxon>
        <taxon>Gunneridae</taxon>
        <taxon>Pentapetalae</taxon>
        <taxon>rosids</taxon>
        <taxon>malvids</taxon>
        <taxon>Malvales</taxon>
        <taxon>Malvaceae</taxon>
        <taxon>Malvoideae</taxon>
        <taxon>Hibiscus</taxon>
    </lineage>
</organism>
<dbReference type="EMBL" id="JBBPBN010000036">
    <property type="protein sequence ID" value="KAK9001474.1"/>
    <property type="molecule type" value="Genomic_DNA"/>
</dbReference>
<name>A0ABR2QLG7_9ROSI</name>
<protein>
    <submittedName>
        <fullName evidence="1">Uncharacterized protein</fullName>
    </submittedName>
</protein>
<dbReference type="Proteomes" id="UP001396334">
    <property type="component" value="Unassembled WGS sequence"/>
</dbReference>
<keyword evidence="2" id="KW-1185">Reference proteome</keyword>
<reference evidence="1 2" key="1">
    <citation type="journal article" date="2024" name="G3 (Bethesda)">
        <title>Genome assembly of Hibiscus sabdariffa L. provides insights into metabolisms of medicinal natural products.</title>
        <authorList>
            <person name="Kim T."/>
        </authorList>
    </citation>
    <scope>NUCLEOTIDE SEQUENCE [LARGE SCALE GENOMIC DNA]</scope>
    <source>
        <strain evidence="1">TK-2024</strain>
        <tissue evidence="1">Old leaves</tissue>
    </source>
</reference>
<accession>A0ABR2QLG7</accession>
<gene>
    <name evidence="1" type="ORF">V6N11_083257</name>
</gene>
<evidence type="ECO:0000313" key="2">
    <source>
        <dbReference type="Proteomes" id="UP001396334"/>
    </source>
</evidence>
<comment type="caution">
    <text evidence="1">The sequence shown here is derived from an EMBL/GenBank/DDBJ whole genome shotgun (WGS) entry which is preliminary data.</text>
</comment>